<comment type="caution">
    <text evidence="1">The sequence shown here is derived from an EMBL/GenBank/DDBJ whole genome shotgun (WGS) entry which is preliminary data.</text>
</comment>
<proteinExistence type="predicted"/>
<sequence>MLRSRLHDDLADLDAAGKENVVKLFFEQGFIGLSSSPNHGNEGRLENISNQRFYDGGRVRRVLRRFQNRAIPRRDTAD</sequence>
<dbReference type="AlphaFoldDB" id="A0A645E3L4"/>
<reference evidence="1" key="1">
    <citation type="submission" date="2019-08" db="EMBL/GenBank/DDBJ databases">
        <authorList>
            <person name="Kucharzyk K."/>
            <person name="Murdoch R.W."/>
            <person name="Higgins S."/>
            <person name="Loffler F."/>
        </authorList>
    </citation>
    <scope>NUCLEOTIDE SEQUENCE</scope>
</reference>
<dbReference type="EMBL" id="VSSQ01042739">
    <property type="protein sequence ID" value="MPM96350.1"/>
    <property type="molecule type" value="Genomic_DNA"/>
</dbReference>
<gene>
    <name evidence="1" type="ORF">SDC9_143510</name>
</gene>
<name>A0A645E3L4_9ZZZZ</name>
<evidence type="ECO:0000313" key="1">
    <source>
        <dbReference type="EMBL" id="MPM96350.1"/>
    </source>
</evidence>
<accession>A0A645E3L4</accession>
<protein>
    <submittedName>
        <fullName evidence="1">Uncharacterized protein</fullName>
    </submittedName>
</protein>
<organism evidence="1">
    <name type="scientific">bioreactor metagenome</name>
    <dbReference type="NCBI Taxonomy" id="1076179"/>
    <lineage>
        <taxon>unclassified sequences</taxon>
        <taxon>metagenomes</taxon>
        <taxon>ecological metagenomes</taxon>
    </lineage>
</organism>